<name>A0A167ITA9_9GAMM</name>
<comment type="caution">
    <text evidence="2">The sequence shown here is derived from an EMBL/GenBank/DDBJ whole genome shotgun (WGS) entry which is preliminary data.</text>
</comment>
<dbReference type="AlphaFoldDB" id="A0A167ITA9"/>
<reference evidence="2 3" key="1">
    <citation type="submission" date="2013-07" db="EMBL/GenBank/DDBJ databases">
        <title>Comparative Genomic and Metabolomic Analysis of Twelve Strains of Pseudoalteromonas luteoviolacea.</title>
        <authorList>
            <person name="Vynne N.G."/>
            <person name="Mansson M."/>
            <person name="Gram L."/>
        </authorList>
    </citation>
    <scope>NUCLEOTIDE SEQUENCE [LARGE SCALE GENOMIC DNA]</scope>
    <source>
        <strain evidence="2 3">CPMOR-1</strain>
    </source>
</reference>
<accession>A0A167ITA9</accession>
<sequence length="197" mass="22497">MKILNALLLGLIFSIAQAQEHLVPEPSIYSNTQISRDYHLYVARAFKKSFSSDVILKVVSIHSFHPESVLFLKSVDKRYSLVFLKAESHYWQTYRNNVPVHPIEKCSISISKQLALQLEKVWSTELLNARYPSDMRQGMDGTTYYFSTPNMAGKTWSPDKNTPMGKLVNLVYELQKMCLSNSDTSKVNNALEMLAVK</sequence>
<evidence type="ECO:0000256" key="1">
    <source>
        <dbReference type="SAM" id="SignalP"/>
    </source>
</evidence>
<dbReference type="EMBL" id="AUYC01000051">
    <property type="protein sequence ID" value="KZN59893.1"/>
    <property type="molecule type" value="Genomic_DNA"/>
</dbReference>
<organism evidence="2 3">
    <name type="scientific">Pseudoalteromonas luteoviolacea CPMOR-1</name>
    <dbReference type="NCBI Taxonomy" id="1365248"/>
    <lineage>
        <taxon>Bacteria</taxon>
        <taxon>Pseudomonadati</taxon>
        <taxon>Pseudomonadota</taxon>
        <taxon>Gammaproteobacteria</taxon>
        <taxon>Alteromonadales</taxon>
        <taxon>Pseudoalteromonadaceae</taxon>
        <taxon>Pseudoalteromonas</taxon>
    </lineage>
</organism>
<feature type="chain" id="PRO_5007888441" evidence="1">
    <location>
        <begin position="19"/>
        <end position="197"/>
    </location>
</feature>
<dbReference type="PATRIC" id="fig|1365248.3.peg.4338"/>
<evidence type="ECO:0000313" key="2">
    <source>
        <dbReference type="EMBL" id="KZN59893.1"/>
    </source>
</evidence>
<protein>
    <submittedName>
        <fullName evidence="2">Uncharacterized protein</fullName>
    </submittedName>
</protein>
<feature type="signal peptide" evidence="1">
    <location>
        <begin position="1"/>
        <end position="18"/>
    </location>
</feature>
<dbReference type="Proteomes" id="UP000076486">
    <property type="component" value="Unassembled WGS sequence"/>
</dbReference>
<proteinExistence type="predicted"/>
<dbReference type="RefSeq" id="WP_063369538.1">
    <property type="nucleotide sequence ID" value="NZ_AUYC01000051.1"/>
</dbReference>
<gene>
    <name evidence="2" type="ORF">N473_02955</name>
</gene>
<evidence type="ECO:0000313" key="3">
    <source>
        <dbReference type="Proteomes" id="UP000076486"/>
    </source>
</evidence>
<keyword evidence="1" id="KW-0732">Signal</keyword>